<evidence type="ECO:0000313" key="3">
    <source>
        <dbReference type="Proteomes" id="UP000193380"/>
    </source>
</evidence>
<reference evidence="2" key="1">
    <citation type="journal article" date="2014" name="Nat. Commun.">
        <title>The rainbow trout genome provides novel insights into evolution after whole-genome duplication in vertebrates.</title>
        <authorList>
            <person name="Berthelot C."/>
            <person name="Brunet F."/>
            <person name="Chalopin D."/>
            <person name="Juanchich A."/>
            <person name="Bernard M."/>
            <person name="Noel B."/>
            <person name="Bento P."/>
            <person name="Da Silva C."/>
            <person name="Labadie K."/>
            <person name="Alberti A."/>
            <person name="Aury J.M."/>
            <person name="Louis A."/>
            <person name="Dehais P."/>
            <person name="Bardou P."/>
            <person name="Montfort J."/>
            <person name="Klopp C."/>
            <person name="Cabau C."/>
            <person name="Gaspin C."/>
            <person name="Thorgaard G.H."/>
            <person name="Boussaha M."/>
            <person name="Quillet E."/>
            <person name="Guyomard R."/>
            <person name="Galiana D."/>
            <person name="Bobe J."/>
            <person name="Volff J.N."/>
            <person name="Genet C."/>
            <person name="Wincker P."/>
            <person name="Jaillon O."/>
            <person name="Roest Crollius H."/>
            <person name="Guiguen Y."/>
        </authorList>
    </citation>
    <scope>NUCLEOTIDE SEQUENCE [LARGE SCALE GENOMIC DNA]</scope>
</reference>
<gene>
    <name evidence="2" type="ORF">GSONMT00012736001</name>
</gene>
<feature type="transmembrane region" description="Helical" evidence="1">
    <location>
        <begin position="17"/>
        <end position="37"/>
    </location>
</feature>
<protein>
    <recommendedName>
        <fullName evidence="4">Tc1-like transposase DDE domain-containing protein</fullName>
    </recommendedName>
</protein>
<dbReference type="PaxDb" id="8022-A0A060WMU3"/>
<keyword evidence="1" id="KW-0472">Membrane</keyword>
<evidence type="ECO:0000313" key="2">
    <source>
        <dbReference type="EMBL" id="CDQ68708.1"/>
    </source>
</evidence>
<dbReference type="Gene3D" id="3.30.420.10">
    <property type="entry name" value="Ribonuclease H-like superfamily/Ribonuclease H"/>
    <property type="match status" value="1"/>
</dbReference>
<evidence type="ECO:0008006" key="4">
    <source>
        <dbReference type="Google" id="ProtNLM"/>
    </source>
</evidence>
<dbReference type="Proteomes" id="UP000193380">
    <property type="component" value="Unassembled WGS sequence"/>
</dbReference>
<dbReference type="AlphaFoldDB" id="A0A060WMU3"/>
<dbReference type="STRING" id="8022.A0A060WMU3"/>
<evidence type="ECO:0000256" key="1">
    <source>
        <dbReference type="SAM" id="Phobius"/>
    </source>
</evidence>
<dbReference type="InterPro" id="IPR036397">
    <property type="entry name" value="RNaseH_sf"/>
</dbReference>
<sequence>MSGERSLPDGIVPTVKFVGGGIIVWGCFSWFGLGALVPVKGNLNAAICNDILDDSVLPTLGKALFPFQHDNVPVHKARSRCVVVVSEGSGLPCWWQPPHLSTAEPTVSPLPYSSTPGELGTHIHTHSHTHTLARTHTHTHTRLLTSLLVFCGYYLMKLPVEDLRHLFLKLDTLMYLSSCSVVHRGLPLLFLLFLEPACTVL</sequence>
<reference evidence="2" key="2">
    <citation type="submission" date="2014-03" db="EMBL/GenBank/DDBJ databases">
        <authorList>
            <person name="Genoscope - CEA"/>
        </authorList>
    </citation>
    <scope>NUCLEOTIDE SEQUENCE</scope>
</reference>
<keyword evidence="1" id="KW-1133">Transmembrane helix</keyword>
<keyword evidence="1" id="KW-0812">Transmembrane</keyword>
<dbReference type="GO" id="GO:0003676">
    <property type="term" value="F:nucleic acid binding"/>
    <property type="evidence" value="ECO:0007669"/>
    <property type="project" value="InterPro"/>
</dbReference>
<proteinExistence type="predicted"/>
<accession>A0A060WMU3</accession>
<organism evidence="2 3">
    <name type="scientific">Oncorhynchus mykiss</name>
    <name type="common">Rainbow trout</name>
    <name type="synonym">Salmo gairdneri</name>
    <dbReference type="NCBI Taxonomy" id="8022"/>
    <lineage>
        <taxon>Eukaryota</taxon>
        <taxon>Metazoa</taxon>
        <taxon>Chordata</taxon>
        <taxon>Craniata</taxon>
        <taxon>Vertebrata</taxon>
        <taxon>Euteleostomi</taxon>
        <taxon>Actinopterygii</taxon>
        <taxon>Neopterygii</taxon>
        <taxon>Teleostei</taxon>
        <taxon>Protacanthopterygii</taxon>
        <taxon>Salmoniformes</taxon>
        <taxon>Salmonidae</taxon>
        <taxon>Salmoninae</taxon>
        <taxon>Oncorhynchus</taxon>
    </lineage>
</organism>
<name>A0A060WMU3_ONCMY</name>
<dbReference type="EMBL" id="FR904639">
    <property type="protein sequence ID" value="CDQ68708.1"/>
    <property type="molecule type" value="Genomic_DNA"/>
</dbReference>